<evidence type="ECO:0000256" key="1">
    <source>
        <dbReference type="SAM" id="SignalP"/>
    </source>
</evidence>
<dbReference type="EMBL" id="VRMN01000011">
    <property type="protein sequence ID" value="KAA8491844.1"/>
    <property type="molecule type" value="Genomic_DNA"/>
</dbReference>
<dbReference type="Gene3D" id="3.40.50.11340">
    <property type="match status" value="1"/>
</dbReference>
<feature type="chain" id="PRO_5023940507" description="O-fucosyltransferase family protein" evidence="1">
    <location>
        <begin position="24"/>
        <end position="411"/>
    </location>
</feature>
<reference evidence="3" key="1">
    <citation type="journal article" date="2019" name="Nat. Commun.">
        <title>Expansion of phycobilisome linker gene families in mesophilic red algae.</title>
        <authorList>
            <person name="Lee J."/>
            <person name="Kim D."/>
            <person name="Bhattacharya D."/>
            <person name="Yoon H.S."/>
        </authorList>
    </citation>
    <scope>NUCLEOTIDE SEQUENCE [LARGE SCALE GENOMIC DNA]</scope>
    <source>
        <strain evidence="3">CCMP 1328</strain>
    </source>
</reference>
<proteinExistence type="predicted"/>
<keyword evidence="1" id="KW-0732">Signal</keyword>
<dbReference type="AlphaFoldDB" id="A0A5J4YMA5"/>
<protein>
    <recommendedName>
        <fullName evidence="4">O-fucosyltransferase family protein</fullName>
    </recommendedName>
</protein>
<comment type="caution">
    <text evidence="2">The sequence shown here is derived from an EMBL/GenBank/DDBJ whole genome shotgun (WGS) entry which is preliminary data.</text>
</comment>
<accession>A0A5J4YMA5</accession>
<dbReference type="Proteomes" id="UP000324585">
    <property type="component" value="Unassembled WGS sequence"/>
</dbReference>
<evidence type="ECO:0000313" key="2">
    <source>
        <dbReference type="EMBL" id="KAA8491844.1"/>
    </source>
</evidence>
<evidence type="ECO:0000313" key="3">
    <source>
        <dbReference type="Proteomes" id="UP000324585"/>
    </source>
</evidence>
<dbReference type="OrthoDB" id="1882547at2759"/>
<keyword evidence="3" id="KW-1185">Reference proteome</keyword>
<sequence length="411" mass="45995">MRIVPHAVFLAAAFGAMLQISEGGNPGRYAKLDKAAPYDWQAGLNEYPAYVTAGVVDEKSRCSSKMHQAHFMTFHTRWGFGNQFKFLSIALQVAMLVNRTLVLPPITEHFSRCWSVGAVSVPEQVEPALIESDPTLQYACLDHAALSARPFWTDLLHIHAGVDDDLVVVEWVRFRDFMRTCAQAASVQRILPAYNLTSMRDDPKKEVVKVLATSGFCCGFNPIPKRNLHYLKDGRAQLRSSAPESGSLPSFVFQSELRAWVHDTQQEMPYDACLHLRWGGSESMDTNVMASRSHTMAAIVRSLDSFRQAFASKSNSSEIPGKVLMPAIYLATDATVEELQTNILREIQPRTRTVWTRRDLSERIAILNRDRPRPIPDDLVDFLMCACSPKLIGSGTSTYFFAMQKISCSAL</sequence>
<gene>
    <name evidence="2" type="ORF">FVE85_8326</name>
</gene>
<name>A0A5J4YMA5_PORPP</name>
<feature type="signal peptide" evidence="1">
    <location>
        <begin position="1"/>
        <end position="23"/>
    </location>
</feature>
<organism evidence="2 3">
    <name type="scientific">Porphyridium purpureum</name>
    <name type="common">Red alga</name>
    <name type="synonym">Porphyridium cruentum</name>
    <dbReference type="NCBI Taxonomy" id="35688"/>
    <lineage>
        <taxon>Eukaryota</taxon>
        <taxon>Rhodophyta</taxon>
        <taxon>Bangiophyceae</taxon>
        <taxon>Porphyridiales</taxon>
        <taxon>Porphyridiaceae</taxon>
        <taxon>Porphyridium</taxon>
    </lineage>
</organism>
<evidence type="ECO:0008006" key="4">
    <source>
        <dbReference type="Google" id="ProtNLM"/>
    </source>
</evidence>